<evidence type="ECO:0000259" key="14">
    <source>
        <dbReference type="PROSITE" id="PS51534"/>
    </source>
</evidence>
<evidence type="ECO:0000256" key="7">
    <source>
        <dbReference type="ARBA" id="ARBA00073304"/>
    </source>
</evidence>
<dbReference type="GO" id="GO:0061630">
    <property type="term" value="F:ubiquitin protein ligase activity"/>
    <property type="evidence" value="ECO:0007669"/>
    <property type="project" value="UniProtKB-EC"/>
</dbReference>
<accession>W5NK39</accession>
<dbReference type="HOGENOM" id="CLU_036721_1_0_1"/>
<dbReference type="GO" id="GO:0006959">
    <property type="term" value="P:humoral immune response"/>
    <property type="evidence" value="ECO:0000318"/>
    <property type="project" value="GO_Central"/>
</dbReference>
<comment type="subunit">
    <text evidence="6">Interacts with IKBKG/NF-kappa B essential modulator, with CHUK/IKK-alpha and with IKBKB/IKK-beta. Interacts with TRAF6; this interaction is direct. Interacts with IL17RA and IL17RC. Interacts with IL17RB.</text>
</comment>
<name>W5NK39_LEPOC</name>
<reference evidence="15" key="2">
    <citation type="submission" date="2025-08" db="UniProtKB">
        <authorList>
            <consortium name="Ensembl"/>
        </authorList>
    </citation>
    <scope>IDENTIFICATION</scope>
</reference>
<sequence length="539" mass="60099">MESFIDFRPLRSIPVETDESMVFLDVLAKCKDQPCGTAGVCSGQPEVTVNEVALCRSGVQDSLSGRNYFQEKKHQTGASEEDTGQSPGKSPFPAGSWADSSPEMRRFEITQAPRGPAKPTNTCLQQPGSSEVGPCPAVKRRQLPTEKDFESEVGSDSRESARPSLLSRQLDLPSEDTGYGSQPRKDMDVQLQDPPLSLRSDLGCPVGPGVVINRGEGSGLWPTAHNNPQQHHHYPAPQRFAAVDCGHACWSHSPSYQRQDPRVCAQQQLTGCTHGRCVPEPQQEVRLWPGPEGWNQPHFRFGVRDSHSSAYGLHRGLHSTPGCAAPSVGVMSQIDIVPSPPLPPPYRQPAVSGTEEPGMLKTINLPDECRNLFVTYSVDAAREILTFVEFLTKQGFRPAIDIFDNPIRRMDINKWMDSYLKDKSVLIIVVVSPKYKEDIEGTGLDEHGLHTKYIHTMMQNEFIQQGSLNFRFIPVLFPNATKRHVPGWLQNTRIYRWPSETEDLLLRLLREEKYISPPLGKELTLHIRPVGPNQLIKPP</sequence>
<dbReference type="GO" id="GO:0043123">
    <property type="term" value="P:positive regulation of canonical NF-kappaB signal transduction"/>
    <property type="evidence" value="ECO:0000318"/>
    <property type="project" value="GO_Central"/>
</dbReference>
<dbReference type="InterPro" id="IPR053047">
    <property type="entry name" value="E3_ubiq_ligase_TRAF3IP2"/>
</dbReference>
<feature type="domain" description="SEFIR" evidence="14">
    <location>
        <begin position="369"/>
        <end position="506"/>
    </location>
</feature>
<evidence type="ECO:0000256" key="5">
    <source>
        <dbReference type="ARBA" id="ARBA00023198"/>
    </source>
</evidence>
<comment type="catalytic activity">
    <reaction evidence="1">
        <text>S-ubiquitinyl-[E2 ubiquitin-conjugating enzyme]-L-cysteine + [acceptor protein]-L-lysine = [E2 ubiquitin-conjugating enzyme]-L-cysteine + N(6)-ubiquitinyl-[acceptor protein]-L-lysine.</text>
        <dbReference type="EC" id="2.3.2.27"/>
    </reaction>
</comment>
<organism evidence="15 16">
    <name type="scientific">Lepisosteus oculatus</name>
    <name type="common">Spotted gar</name>
    <dbReference type="NCBI Taxonomy" id="7918"/>
    <lineage>
        <taxon>Eukaryota</taxon>
        <taxon>Metazoa</taxon>
        <taxon>Chordata</taxon>
        <taxon>Craniata</taxon>
        <taxon>Vertebrata</taxon>
        <taxon>Euteleostomi</taxon>
        <taxon>Actinopterygii</taxon>
        <taxon>Neopterygii</taxon>
        <taxon>Holostei</taxon>
        <taxon>Semionotiformes</taxon>
        <taxon>Lepisosteidae</taxon>
        <taxon>Lepisosteus</taxon>
    </lineage>
</organism>
<reference evidence="16" key="1">
    <citation type="submission" date="2011-12" db="EMBL/GenBank/DDBJ databases">
        <title>The Draft Genome of Lepisosteus oculatus.</title>
        <authorList>
            <consortium name="The Broad Institute Genome Assembly &amp; Analysis Group"/>
            <consortium name="Computational R&amp;D Group"/>
            <consortium name="and Sequencing Platform"/>
            <person name="Di Palma F."/>
            <person name="Alfoldi J."/>
            <person name="Johnson J."/>
            <person name="Berlin A."/>
            <person name="Gnerre S."/>
            <person name="Jaffe D."/>
            <person name="MacCallum I."/>
            <person name="Young S."/>
            <person name="Walker B.J."/>
            <person name="Lander E.S."/>
            <person name="Lindblad-Toh K."/>
        </authorList>
    </citation>
    <scope>NUCLEOTIDE SEQUENCE [LARGE SCALE GENOMIC DNA]</scope>
</reference>
<evidence type="ECO:0000256" key="13">
    <source>
        <dbReference type="SAM" id="MobiDB-lite"/>
    </source>
</evidence>
<evidence type="ECO:0000313" key="16">
    <source>
        <dbReference type="Proteomes" id="UP000018468"/>
    </source>
</evidence>
<evidence type="ECO:0000256" key="3">
    <source>
        <dbReference type="ARBA" id="ARBA00022679"/>
    </source>
</evidence>
<dbReference type="GO" id="GO:0005737">
    <property type="term" value="C:cytoplasm"/>
    <property type="evidence" value="ECO:0007669"/>
    <property type="project" value="UniProtKB-ARBA"/>
</dbReference>
<dbReference type="AlphaFoldDB" id="W5NK39"/>
<evidence type="ECO:0000256" key="11">
    <source>
        <dbReference type="ARBA" id="ARBA00078673"/>
    </source>
</evidence>
<dbReference type="PANTHER" id="PTHR34257:SF4">
    <property type="entry name" value="ADAPTER PROTEIN CIKS"/>
    <property type="match status" value="1"/>
</dbReference>
<feature type="compositionally biased region" description="Basic and acidic residues" evidence="13">
    <location>
        <begin position="143"/>
        <end position="161"/>
    </location>
</feature>
<dbReference type="GO" id="GO:0038173">
    <property type="term" value="P:interleukin-17A-mediated signaling pathway"/>
    <property type="evidence" value="ECO:0007669"/>
    <property type="project" value="UniProtKB-ARBA"/>
</dbReference>
<dbReference type="KEGG" id="loc:102693738"/>
<evidence type="ECO:0000256" key="10">
    <source>
        <dbReference type="ARBA" id="ARBA00078387"/>
    </source>
</evidence>
<dbReference type="InterPro" id="IPR013568">
    <property type="entry name" value="SEFIR_dom"/>
</dbReference>
<evidence type="ECO:0000256" key="9">
    <source>
        <dbReference type="ARBA" id="ARBA00076636"/>
    </source>
</evidence>
<dbReference type="GO" id="GO:0000209">
    <property type="term" value="P:protein polyubiquitination"/>
    <property type="evidence" value="ECO:0007669"/>
    <property type="project" value="UniProtKB-ARBA"/>
</dbReference>
<feature type="compositionally biased region" description="Polar residues" evidence="13">
    <location>
        <begin position="119"/>
        <end position="129"/>
    </location>
</feature>
<feature type="region of interest" description="Disordered" evidence="13">
    <location>
        <begin position="70"/>
        <end position="187"/>
    </location>
</feature>
<evidence type="ECO:0000256" key="6">
    <source>
        <dbReference type="ARBA" id="ARBA00064316"/>
    </source>
</evidence>
<dbReference type="FunFam" id="3.40.50.11530:FF:000007">
    <property type="entry name" value="adapter protein CIKS isoform X3"/>
    <property type="match status" value="1"/>
</dbReference>
<dbReference type="STRING" id="7918.ENSLOCP00000020998"/>
<evidence type="ECO:0000313" key="15">
    <source>
        <dbReference type="Ensembl" id="ENSLOCP00000020998.1"/>
    </source>
</evidence>
<dbReference type="GeneID" id="102693738"/>
<keyword evidence="16" id="KW-1185">Reference proteome</keyword>
<dbReference type="Bgee" id="ENSLOCG00000016988">
    <property type="expression patterns" value="Expressed in pharyngeal gill and 6 other cell types or tissues"/>
</dbReference>
<dbReference type="EMBL" id="AHAT01012029">
    <property type="status" value="NOT_ANNOTATED_CDS"/>
    <property type="molecule type" value="Genomic_DNA"/>
</dbReference>
<dbReference type="InParanoid" id="W5NK39"/>
<dbReference type="eggNOG" id="ENOG502QTXH">
    <property type="taxonomic scope" value="Eukaryota"/>
</dbReference>
<proteinExistence type="predicted"/>
<evidence type="ECO:0000256" key="4">
    <source>
        <dbReference type="ARBA" id="ARBA00022786"/>
    </source>
</evidence>
<evidence type="ECO:0000256" key="12">
    <source>
        <dbReference type="ARBA" id="ARBA00080040"/>
    </source>
</evidence>
<keyword evidence="3" id="KW-0808">Transferase</keyword>
<dbReference type="Pfam" id="PF08357">
    <property type="entry name" value="SEFIR"/>
    <property type="match status" value="1"/>
</dbReference>
<dbReference type="PANTHER" id="PTHR34257">
    <property type="entry name" value="ADAPTER PROTEIN CIKS"/>
    <property type="match status" value="1"/>
</dbReference>
<dbReference type="PROSITE" id="PS51534">
    <property type="entry name" value="SEFIR"/>
    <property type="match status" value="1"/>
</dbReference>
<dbReference type="CTD" id="606616"/>
<dbReference type="Ensembl" id="ENSLOCT00000021034.1">
    <property type="protein sequence ID" value="ENSLOCP00000020998.1"/>
    <property type="gene ID" value="ENSLOCG00000016988.1"/>
</dbReference>
<dbReference type="GO" id="GO:0006954">
    <property type="term" value="P:inflammatory response"/>
    <property type="evidence" value="ECO:0007669"/>
    <property type="project" value="UniProtKB-KW"/>
</dbReference>
<keyword evidence="5" id="KW-0395">Inflammatory response</keyword>
<dbReference type="GO" id="GO:0097400">
    <property type="term" value="P:interleukin-17-mediated signaling pathway"/>
    <property type="evidence" value="ECO:0007669"/>
    <property type="project" value="UniProtKB-ARBA"/>
</dbReference>
<evidence type="ECO:0000256" key="8">
    <source>
        <dbReference type="ARBA" id="ARBA00075327"/>
    </source>
</evidence>
<dbReference type="EC" id="2.3.2.27" evidence="2"/>
<evidence type="ECO:0000256" key="2">
    <source>
        <dbReference type="ARBA" id="ARBA00012483"/>
    </source>
</evidence>
<evidence type="ECO:0000256" key="1">
    <source>
        <dbReference type="ARBA" id="ARBA00000900"/>
    </source>
</evidence>
<dbReference type="Proteomes" id="UP000018468">
    <property type="component" value="Linkage group LG1"/>
</dbReference>
<dbReference type="EMBL" id="AHAT01012028">
    <property type="status" value="NOT_ANNOTATED_CDS"/>
    <property type="molecule type" value="Genomic_DNA"/>
</dbReference>
<dbReference type="GeneTree" id="ENSGT00940000164609"/>
<keyword evidence="4" id="KW-0833">Ubl conjugation pathway</keyword>
<protein>
    <recommendedName>
        <fullName evidence="7">E3 ubiquitin ligase TRAF3IP2</fullName>
        <ecNumber evidence="2">2.3.2.27</ecNumber>
    </recommendedName>
    <alternativeName>
        <fullName evidence="8">Adapter protein CIKS</fullName>
    </alternativeName>
    <alternativeName>
        <fullName evidence="9">Connection to IKK and SAPK/JNK</fullName>
    </alternativeName>
    <alternativeName>
        <fullName evidence="12">E3 ubiquitin-protein ligase CIKS</fullName>
    </alternativeName>
    <alternativeName>
        <fullName evidence="10">Nuclear factor NF-kappa-B activator 1</fullName>
    </alternativeName>
    <alternativeName>
        <fullName evidence="11">TRAF3-interacting protein 2</fullName>
    </alternativeName>
</protein>
<dbReference type="OMA" id="TDMSTHE"/>
<reference evidence="15" key="3">
    <citation type="submission" date="2025-09" db="UniProtKB">
        <authorList>
            <consortium name="Ensembl"/>
        </authorList>
    </citation>
    <scope>IDENTIFICATION</scope>
</reference>
<dbReference type="OrthoDB" id="6021171at2759"/>